<proteinExistence type="predicted"/>
<dbReference type="Proteomes" id="UP000887576">
    <property type="component" value="Unplaced"/>
</dbReference>
<sequence>MIGMSTFGPYFLVFCILINTCIAQYVYQQPNNQQPRQYPYANNVQNPQQQQQQPNFVNPNYQQQRQVGFQPQTQQRFAQNNMANSQPGFGQQNNQPINQQANQQPYFNQNNQMTSNQYRNGGGQPGLLSNPVRDNTNRLAVNGSTGTQTTFYLKIESYQNSRWILGDGSYCNPASSCSFAFTSVIASLDGTVVYNSTNFFSVSASTGQLSAGDWTDPQTYGLDTKPVSVDIFVHSLTFNNGYTNGSKYIFNAPVSHVDTFVLNMIRVEPVPATGTPTHLSASLPGQKMGTGLSISYYVQCSTGYMGDYCDLQCSNYSTNSAICTSTVTGDRRLCAYNSGRTSVNNCTYCDYRSETNSCANIFVTSTSTGVAHAYKIWTIVLACLLALAVLVILLLVCLKVLGDQRNRRAQQFPANRQPSDFTGNYRPNATNSATPLLGGSEKDWERERQPAIIRPRPSAIQEEGSTQQNDSFQDTRPPYTSQQQRREAQV</sequence>
<evidence type="ECO:0000313" key="1">
    <source>
        <dbReference type="Proteomes" id="UP000887576"/>
    </source>
</evidence>
<dbReference type="WBParaSite" id="JU765_v2.g6135.t1">
    <property type="protein sequence ID" value="JU765_v2.g6135.t1"/>
    <property type="gene ID" value="JU765_v2.g6135"/>
</dbReference>
<accession>A0AC34REZ3</accession>
<organism evidence="1 2">
    <name type="scientific">Panagrolaimus sp. JU765</name>
    <dbReference type="NCBI Taxonomy" id="591449"/>
    <lineage>
        <taxon>Eukaryota</taxon>
        <taxon>Metazoa</taxon>
        <taxon>Ecdysozoa</taxon>
        <taxon>Nematoda</taxon>
        <taxon>Chromadorea</taxon>
        <taxon>Rhabditida</taxon>
        <taxon>Tylenchina</taxon>
        <taxon>Panagrolaimomorpha</taxon>
        <taxon>Panagrolaimoidea</taxon>
        <taxon>Panagrolaimidae</taxon>
        <taxon>Panagrolaimus</taxon>
    </lineage>
</organism>
<name>A0AC34REZ3_9BILA</name>
<evidence type="ECO:0000313" key="2">
    <source>
        <dbReference type="WBParaSite" id="JU765_v2.g6135.t1"/>
    </source>
</evidence>
<protein>
    <submittedName>
        <fullName evidence="2">Uncharacterized protein</fullName>
    </submittedName>
</protein>
<reference evidence="2" key="1">
    <citation type="submission" date="2022-11" db="UniProtKB">
        <authorList>
            <consortium name="WormBaseParasite"/>
        </authorList>
    </citation>
    <scope>IDENTIFICATION</scope>
</reference>